<dbReference type="PANTHER" id="PTHR34702:SF1">
    <property type="entry name" value="NA(+)_H(+) ANTIPORTER SUBUNIT F"/>
    <property type="match status" value="1"/>
</dbReference>
<accession>A0ABY4YV49</accession>
<protein>
    <submittedName>
        <fullName evidence="10">Monovalent cation/H+ antiporter complex subunit F</fullName>
    </submittedName>
</protein>
<gene>
    <name evidence="10" type="ORF">NF556_21030</name>
</gene>
<comment type="similarity">
    <text evidence="2">Belongs to the CPA3 antiporters (TC 2.A.63) subunit F family.</text>
</comment>
<evidence type="ECO:0000256" key="1">
    <source>
        <dbReference type="ARBA" id="ARBA00004651"/>
    </source>
</evidence>
<feature type="compositionally biased region" description="Basic and acidic residues" evidence="8">
    <location>
        <begin position="118"/>
        <end position="141"/>
    </location>
</feature>
<comment type="subcellular location">
    <subcellularLocation>
        <location evidence="1">Cell membrane</location>
        <topology evidence="1">Multi-pass membrane protein</topology>
    </subcellularLocation>
</comment>
<keyword evidence="6 9" id="KW-1133">Transmembrane helix</keyword>
<reference evidence="10" key="1">
    <citation type="submission" date="2022-06" db="EMBL/GenBank/DDBJ databases">
        <title>Ornithinimicrobium HY1793.</title>
        <authorList>
            <person name="Huang Y."/>
        </authorList>
    </citation>
    <scope>NUCLEOTIDE SEQUENCE</scope>
    <source>
        <strain evidence="10">HY1793</strain>
    </source>
</reference>
<feature type="transmembrane region" description="Helical" evidence="9">
    <location>
        <begin position="36"/>
        <end position="57"/>
    </location>
</feature>
<keyword evidence="5 9" id="KW-0812">Transmembrane</keyword>
<feature type="transmembrane region" description="Helical" evidence="9">
    <location>
        <begin position="63"/>
        <end position="85"/>
    </location>
</feature>
<dbReference type="InterPro" id="IPR007208">
    <property type="entry name" value="MrpF/PhaF-like"/>
</dbReference>
<evidence type="ECO:0000256" key="2">
    <source>
        <dbReference type="ARBA" id="ARBA00009212"/>
    </source>
</evidence>
<evidence type="ECO:0000256" key="3">
    <source>
        <dbReference type="ARBA" id="ARBA00022448"/>
    </source>
</evidence>
<evidence type="ECO:0000313" key="11">
    <source>
        <dbReference type="Proteomes" id="UP001056455"/>
    </source>
</evidence>
<keyword evidence="4" id="KW-1003">Cell membrane</keyword>
<evidence type="ECO:0000256" key="7">
    <source>
        <dbReference type="ARBA" id="ARBA00023136"/>
    </source>
</evidence>
<dbReference type="Pfam" id="PF04066">
    <property type="entry name" value="MrpF_PhaF"/>
    <property type="match status" value="1"/>
</dbReference>
<dbReference type="EMBL" id="CP099489">
    <property type="protein sequence ID" value="USQ80037.1"/>
    <property type="molecule type" value="Genomic_DNA"/>
</dbReference>
<keyword evidence="7 9" id="KW-0472">Membrane</keyword>
<sequence length="161" mass="16825">MGFSDIMTWAIGILLVAAALLTVGRIITGPSVLDRVVASDVLVSIVVCALGAQTALVEGPSTMGLLITLSLVGFMGSVAVARFVARDRDYPVDFDEPDTLEDPDADDPDSSASDGGADPDRQDADLDDPETFKDPDRDEGRAQAQAPGATDRSGTEQEGRS</sequence>
<keyword evidence="11" id="KW-1185">Reference proteome</keyword>
<evidence type="ECO:0000256" key="6">
    <source>
        <dbReference type="ARBA" id="ARBA00022989"/>
    </source>
</evidence>
<dbReference type="Proteomes" id="UP001056455">
    <property type="component" value="Chromosome"/>
</dbReference>
<dbReference type="RefSeq" id="WP_252593310.1">
    <property type="nucleotide sequence ID" value="NZ_CP099489.1"/>
</dbReference>
<organism evidence="10 11">
    <name type="scientific">Ornithinimicrobium faecis</name>
    <dbReference type="NCBI Taxonomy" id="2934158"/>
    <lineage>
        <taxon>Bacteria</taxon>
        <taxon>Bacillati</taxon>
        <taxon>Actinomycetota</taxon>
        <taxon>Actinomycetes</taxon>
        <taxon>Micrococcales</taxon>
        <taxon>Ornithinimicrobiaceae</taxon>
        <taxon>Ornithinimicrobium</taxon>
    </lineage>
</organism>
<evidence type="ECO:0000256" key="9">
    <source>
        <dbReference type="SAM" id="Phobius"/>
    </source>
</evidence>
<evidence type="ECO:0000256" key="4">
    <source>
        <dbReference type="ARBA" id="ARBA00022475"/>
    </source>
</evidence>
<feature type="transmembrane region" description="Helical" evidence="9">
    <location>
        <begin position="6"/>
        <end position="24"/>
    </location>
</feature>
<feature type="compositionally biased region" description="Acidic residues" evidence="8">
    <location>
        <begin position="92"/>
        <end position="109"/>
    </location>
</feature>
<dbReference type="PANTHER" id="PTHR34702">
    <property type="entry name" value="NA(+)/H(+) ANTIPORTER SUBUNIT F1"/>
    <property type="match status" value="1"/>
</dbReference>
<feature type="region of interest" description="Disordered" evidence="8">
    <location>
        <begin position="91"/>
        <end position="161"/>
    </location>
</feature>
<evidence type="ECO:0000256" key="5">
    <source>
        <dbReference type="ARBA" id="ARBA00022692"/>
    </source>
</evidence>
<name>A0ABY4YV49_9MICO</name>
<evidence type="ECO:0000313" key="10">
    <source>
        <dbReference type="EMBL" id="USQ80037.1"/>
    </source>
</evidence>
<proteinExistence type="inferred from homology"/>
<evidence type="ECO:0000256" key="8">
    <source>
        <dbReference type="SAM" id="MobiDB-lite"/>
    </source>
</evidence>
<keyword evidence="3" id="KW-0813">Transport</keyword>